<evidence type="ECO:0000313" key="5">
    <source>
        <dbReference type="Proteomes" id="UP001050975"/>
    </source>
</evidence>
<dbReference type="GO" id="GO:0016780">
    <property type="term" value="F:phosphotransferase activity, for other substituted phosphate groups"/>
    <property type="evidence" value="ECO:0007669"/>
    <property type="project" value="TreeGrafter"/>
</dbReference>
<comment type="similarity">
    <text evidence="1">Belongs to the bacterial sugar transferase family.</text>
</comment>
<evidence type="ECO:0000256" key="2">
    <source>
        <dbReference type="SAM" id="Phobius"/>
    </source>
</evidence>
<dbReference type="InterPro" id="IPR003362">
    <property type="entry name" value="Bact_transf"/>
</dbReference>
<evidence type="ECO:0000259" key="3">
    <source>
        <dbReference type="Pfam" id="PF02397"/>
    </source>
</evidence>
<keyword evidence="5" id="KW-1185">Reference proteome</keyword>
<accession>A0AAV3XIN6</accession>
<dbReference type="Proteomes" id="UP001050975">
    <property type="component" value="Unassembled WGS sequence"/>
</dbReference>
<keyword evidence="4" id="KW-0808">Transferase</keyword>
<organism evidence="4 5">
    <name type="scientific">Microseira wollei NIES-4236</name>
    <dbReference type="NCBI Taxonomy" id="2530354"/>
    <lineage>
        <taxon>Bacteria</taxon>
        <taxon>Bacillati</taxon>
        <taxon>Cyanobacteriota</taxon>
        <taxon>Cyanophyceae</taxon>
        <taxon>Oscillatoriophycideae</taxon>
        <taxon>Aerosakkonematales</taxon>
        <taxon>Aerosakkonemataceae</taxon>
        <taxon>Microseira</taxon>
    </lineage>
</organism>
<evidence type="ECO:0000313" key="4">
    <source>
        <dbReference type="EMBL" id="GET41765.1"/>
    </source>
</evidence>
<keyword evidence="2" id="KW-0812">Transmembrane</keyword>
<dbReference type="RefSeq" id="WP_226588355.1">
    <property type="nucleotide sequence ID" value="NZ_BLAY01000133.1"/>
</dbReference>
<sequence>MNSEVYLGNLSSISNDRLAEVWTDETWKAAEKAYLARQKGMKMQLMFKRNLDVAIASLALLLLSPLLLGIALAVRLSSPGPILFCQERLGKLGKPFTIYKFRTMVDGAVNIGIGLGTFKGDPRVTKVGKFLREYHLDELPQLFNVLRGDMSLVGPRPLLVSSLKTYKDVQKRRLLMSPGVTAWEAVNGGLENSLEDRLNLDVWYVDRWNFWLDLVILFRTIPVVLRKEGVYAK</sequence>
<feature type="transmembrane region" description="Helical" evidence="2">
    <location>
        <begin position="51"/>
        <end position="74"/>
    </location>
</feature>
<gene>
    <name evidence="4" type="ORF">MiSe_65790</name>
</gene>
<proteinExistence type="inferred from homology"/>
<name>A0AAV3XIN6_9CYAN</name>
<dbReference type="EMBL" id="BLAY01000133">
    <property type="protein sequence ID" value="GET41765.1"/>
    <property type="molecule type" value="Genomic_DNA"/>
</dbReference>
<comment type="caution">
    <text evidence="4">The sequence shown here is derived from an EMBL/GenBank/DDBJ whole genome shotgun (WGS) entry which is preliminary data.</text>
</comment>
<evidence type="ECO:0000256" key="1">
    <source>
        <dbReference type="ARBA" id="ARBA00006464"/>
    </source>
</evidence>
<dbReference type="PANTHER" id="PTHR30576">
    <property type="entry name" value="COLANIC BIOSYNTHESIS UDP-GLUCOSE LIPID CARRIER TRANSFERASE"/>
    <property type="match status" value="1"/>
</dbReference>
<dbReference type="AlphaFoldDB" id="A0AAV3XIN6"/>
<dbReference type="Pfam" id="PF02397">
    <property type="entry name" value="Bac_transf"/>
    <property type="match status" value="1"/>
</dbReference>
<dbReference type="PANTHER" id="PTHR30576:SF0">
    <property type="entry name" value="UNDECAPRENYL-PHOSPHATE N-ACETYLGALACTOSAMINYL 1-PHOSPHATE TRANSFERASE-RELATED"/>
    <property type="match status" value="1"/>
</dbReference>
<keyword evidence="2" id="KW-1133">Transmembrane helix</keyword>
<reference evidence="4" key="1">
    <citation type="submission" date="2019-10" db="EMBL/GenBank/DDBJ databases">
        <title>Draft genome sequece of Microseira wollei NIES-4236.</title>
        <authorList>
            <person name="Yamaguchi H."/>
            <person name="Suzuki S."/>
            <person name="Kawachi M."/>
        </authorList>
    </citation>
    <scope>NUCLEOTIDE SEQUENCE</scope>
    <source>
        <strain evidence="4">NIES-4236</strain>
    </source>
</reference>
<feature type="domain" description="Bacterial sugar transferase" evidence="3">
    <location>
        <begin position="48"/>
        <end position="225"/>
    </location>
</feature>
<keyword evidence="2" id="KW-0472">Membrane</keyword>
<protein>
    <submittedName>
        <fullName evidence="4">Sugar transferase</fullName>
    </submittedName>
</protein>